<dbReference type="Gene3D" id="3.90.1770.10">
    <property type="entry name" value="PreATP-grasp domain"/>
    <property type="match status" value="1"/>
</dbReference>
<dbReference type="Gene3D" id="3.30.470.20">
    <property type="entry name" value="ATP-grasp fold, B domain"/>
    <property type="match status" value="1"/>
</dbReference>
<dbReference type="GO" id="GO:0003989">
    <property type="term" value="F:acetyl-CoA carboxylase activity"/>
    <property type="evidence" value="ECO:0007669"/>
    <property type="project" value="InterPro"/>
</dbReference>
<evidence type="ECO:0000256" key="5">
    <source>
        <dbReference type="ARBA" id="ARBA00023267"/>
    </source>
</evidence>
<evidence type="ECO:0000313" key="9">
    <source>
        <dbReference type="WBParaSite" id="scf7180000421677.g7554"/>
    </source>
</evidence>
<comment type="cofactor">
    <cofactor evidence="1">
        <name>biotin</name>
        <dbReference type="ChEBI" id="CHEBI:57586"/>
    </cofactor>
</comment>
<evidence type="ECO:0000313" key="8">
    <source>
        <dbReference type="Proteomes" id="UP000887560"/>
    </source>
</evidence>
<evidence type="ECO:0000256" key="1">
    <source>
        <dbReference type="ARBA" id="ARBA00001953"/>
    </source>
</evidence>
<dbReference type="InterPro" id="IPR005479">
    <property type="entry name" value="CPAse_ATP-bd"/>
</dbReference>
<evidence type="ECO:0000256" key="4">
    <source>
        <dbReference type="ARBA" id="ARBA00022840"/>
    </source>
</evidence>
<dbReference type="InterPro" id="IPR049076">
    <property type="entry name" value="ACCA"/>
</dbReference>
<dbReference type="InterPro" id="IPR013815">
    <property type="entry name" value="ATP_grasp_subdomain_1"/>
</dbReference>
<dbReference type="AlphaFoldDB" id="A0A915NXU1"/>
<dbReference type="Gene3D" id="3.30.1490.20">
    <property type="entry name" value="ATP-grasp fold, A domain"/>
    <property type="match status" value="1"/>
</dbReference>
<dbReference type="GO" id="GO:0006633">
    <property type="term" value="P:fatty acid biosynthetic process"/>
    <property type="evidence" value="ECO:0007669"/>
    <property type="project" value="TreeGrafter"/>
</dbReference>
<dbReference type="SUPFAM" id="SSF56059">
    <property type="entry name" value="Glutathione synthetase ATP-binding domain-like"/>
    <property type="match status" value="1"/>
</dbReference>
<feature type="region of interest" description="Disordered" evidence="6">
    <location>
        <begin position="73"/>
        <end position="94"/>
    </location>
</feature>
<keyword evidence="4" id="KW-0067">ATP-binding</keyword>
<protein>
    <submittedName>
        <fullName evidence="9">Carbamoyl-phosphate synthetase large subunit-like ATP-binding domain-containing protein</fullName>
    </submittedName>
</protein>
<evidence type="ECO:0000259" key="7">
    <source>
        <dbReference type="PROSITE" id="PS00866"/>
    </source>
</evidence>
<dbReference type="PROSITE" id="PS00866">
    <property type="entry name" value="CPSASE_1"/>
    <property type="match status" value="1"/>
</dbReference>
<keyword evidence="8" id="KW-1185">Reference proteome</keyword>
<feature type="domain" description="Carbamoyl phosphate synthase ATP-binding" evidence="7">
    <location>
        <begin position="126"/>
        <end position="140"/>
    </location>
</feature>
<keyword evidence="5" id="KW-0092">Biotin</keyword>
<dbReference type="PANTHER" id="PTHR45728">
    <property type="entry name" value="ACETYL-COA CARBOXYLASE, ISOFORM A"/>
    <property type="match status" value="1"/>
</dbReference>
<proteinExistence type="predicted"/>
<dbReference type="GO" id="GO:0005739">
    <property type="term" value="C:mitochondrion"/>
    <property type="evidence" value="ECO:0007669"/>
    <property type="project" value="TreeGrafter"/>
</dbReference>
<accession>A0A915NXU1</accession>
<organism evidence="8 9">
    <name type="scientific">Meloidogyne floridensis</name>
    <dbReference type="NCBI Taxonomy" id="298350"/>
    <lineage>
        <taxon>Eukaryota</taxon>
        <taxon>Metazoa</taxon>
        <taxon>Ecdysozoa</taxon>
        <taxon>Nematoda</taxon>
        <taxon>Chromadorea</taxon>
        <taxon>Rhabditida</taxon>
        <taxon>Tylenchina</taxon>
        <taxon>Tylenchomorpha</taxon>
        <taxon>Tylenchoidea</taxon>
        <taxon>Meloidogynidae</taxon>
        <taxon>Meloidogyninae</taxon>
        <taxon>Meloidogyne</taxon>
    </lineage>
</organism>
<reference evidence="9" key="1">
    <citation type="submission" date="2022-11" db="UniProtKB">
        <authorList>
            <consortium name="WormBaseParasite"/>
        </authorList>
    </citation>
    <scope>IDENTIFICATION</scope>
</reference>
<dbReference type="PANTHER" id="PTHR45728:SF3">
    <property type="entry name" value="ACETYL-COA CARBOXYLASE"/>
    <property type="match status" value="1"/>
</dbReference>
<keyword evidence="3" id="KW-0547">Nucleotide-binding</keyword>
<evidence type="ECO:0000256" key="6">
    <source>
        <dbReference type="SAM" id="MobiDB-lite"/>
    </source>
</evidence>
<sequence>MPRPMTLPSIQTFRVSKFDGTSATLSSNLVDQKNLVFNDIDDFVNHFCEDPTKARSIRKTVKIPTIEWSGSGLVVESTGEEEEGGKEGGGGGGGSELEISKELYLKACVSTVEEGLESMKEKNICYPVMIKASEGGGGKGIRKCISDEEFRLNFRRVQAEVPGSPIFLMKCMVNARHIEVQLIGDHYGQVIPIFTRDCSIQRRCQKIIEEAPAGIASPEIQRQMQMDAVNLAKKVGYVSAGTVE</sequence>
<dbReference type="FunFam" id="3.30.1490.20:FF:000003">
    <property type="entry name" value="acetyl-CoA carboxylase isoform X1"/>
    <property type="match status" value="1"/>
</dbReference>
<dbReference type="WBParaSite" id="scf7180000421677.g7554">
    <property type="protein sequence ID" value="scf7180000421677.g7554"/>
    <property type="gene ID" value="scf7180000421677.g7554"/>
</dbReference>
<dbReference type="Pfam" id="PF02786">
    <property type="entry name" value="CPSase_L_D2"/>
    <property type="match status" value="1"/>
</dbReference>
<dbReference type="Proteomes" id="UP000887560">
    <property type="component" value="Unplaced"/>
</dbReference>
<evidence type="ECO:0000256" key="2">
    <source>
        <dbReference type="ARBA" id="ARBA00022598"/>
    </source>
</evidence>
<dbReference type="GO" id="GO:0005524">
    <property type="term" value="F:ATP binding"/>
    <property type="evidence" value="ECO:0007669"/>
    <property type="project" value="UniProtKB-KW"/>
</dbReference>
<evidence type="ECO:0000256" key="3">
    <source>
        <dbReference type="ARBA" id="ARBA00022741"/>
    </source>
</evidence>
<keyword evidence="2" id="KW-0436">Ligase</keyword>
<name>A0A915NXU1_9BILA</name>